<dbReference type="SMR" id="A0A2U1MEK0"/>
<dbReference type="InterPro" id="IPR001128">
    <property type="entry name" value="Cyt_P450"/>
</dbReference>
<evidence type="ECO:0000313" key="16">
    <source>
        <dbReference type="Proteomes" id="UP000245207"/>
    </source>
</evidence>
<keyword evidence="3 13" id="KW-0349">Heme</keyword>
<evidence type="ECO:0000256" key="13">
    <source>
        <dbReference type="PIRSR" id="PIRSR602401-1"/>
    </source>
</evidence>
<keyword evidence="8 14" id="KW-0560">Oxidoreductase</keyword>
<dbReference type="Gene3D" id="1.10.630.10">
    <property type="entry name" value="Cytochrome P450"/>
    <property type="match status" value="1"/>
</dbReference>
<keyword evidence="12" id="KW-0325">Glycoprotein</keyword>
<protein>
    <submittedName>
        <fullName evidence="15">Cytochrome P450</fullName>
    </submittedName>
</protein>
<dbReference type="PRINTS" id="PR00385">
    <property type="entry name" value="P450"/>
</dbReference>
<evidence type="ECO:0000256" key="8">
    <source>
        <dbReference type="ARBA" id="ARBA00023002"/>
    </source>
</evidence>
<dbReference type="PANTHER" id="PTHR47955:SF9">
    <property type="entry name" value="PREMNASPIRODIENE OXYGENASE-LIKE"/>
    <property type="match status" value="1"/>
</dbReference>
<dbReference type="InterPro" id="IPR017972">
    <property type="entry name" value="Cyt_P450_CS"/>
</dbReference>
<keyword evidence="16" id="KW-1185">Reference proteome</keyword>
<dbReference type="InterPro" id="IPR002401">
    <property type="entry name" value="Cyt_P450_E_grp-I"/>
</dbReference>
<evidence type="ECO:0000256" key="7">
    <source>
        <dbReference type="ARBA" id="ARBA00022989"/>
    </source>
</evidence>
<dbReference type="PROSITE" id="PS00086">
    <property type="entry name" value="CYTOCHROME_P450"/>
    <property type="match status" value="1"/>
</dbReference>
<keyword evidence="5 13" id="KW-0479">Metal-binding</keyword>
<dbReference type="SUPFAM" id="SSF48264">
    <property type="entry name" value="Cytochrome P450"/>
    <property type="match status" value="1"/>
</dbReference>
<dbReference type="FunFam" id="1.10.630.10:FF:000043">
    <property type="entry name" value="Cytochrome P450 99A2"/>
    <property type="match status" value="1"/>
</dbReference>
<dbReference type="OrthoDB" id="2789670at2759"/>
<evidence type="ECO:0000256" key="3">
    <source>
        <dbReference type="ARBA" id="ARBA00022617"/>
    </source>
</evidence>
<sequence length="510" mass="57936">MEIFIFFPSWVLTALLVLFMSFIVYSRKSSSNVVYKLPPNPPKLPIIGNLHHLLWQPRPQALWQLSQKYGPIFHLYIGSKPLLVISSSAMAKQVMKTQDHIFCSRPNFKATKRLTYNFLDIAFSPQSSLRREKRKILVSEFLGPKKAKSFNQILVLETESMVRSLSLDVSKEEVNVSKIFLTTVKEVVCKAAFGMNYKEKPSKLGLSWQEILDEAALMLNGSLGDNFPWLGEIFDIVSGWNSRLEKCFANLDAYIQMILDEHLNHKIEEICDEDKDFVHRLIELSSNENASNHRLTKDDMKAVIMNVFTGGIDTTVSSMEWTMSEIAKNPRVMHKLQSEIRNTAGKIQNVSEMDITNMTYLRMVVKESLRLHPPAPLLVPHECFSHCQIGGYDVFPGTSAILNVWGIGRDPSVWGENAEEFYPERFENLDVDFGVGNFEMAPFGAGRRSCPAMNTAPITVEFVVANLLYWFDWKVPNGAKNEDLDMEEEGTLIVHKKSPLCLVPTNISMA</sequence>
<evidence type="ECO:0000256" key="14">
    <source>
        <dbReference type="RuleBase" id="RU000461"/>
    </source>
</evidence>
<evidence type="ECO:0000256" key="5">
    <source>
        <dbReference type="ARBA" id="ARBA00022723"/>
    </source>
</evidence>
<dbReference type="CDD" id="cd11072">
    <property type="entry name" value="CYP71-like"/>
    <property type="match status" value="1"/>
</dbReference>
<evidence type="ECO:0000256" key="10">
    <source>
        <dbReference type="ARBA" id="ARBA00023033"/>
    </source>
</evidence>
<name>A0A2U1MEK0_ARTAN</name>
<dbReference type="GO" id="GO:0016705">
    <property type="term" value="F:oxidoreductase activity, acting on paired donors, with incorporation or reduction of molecular oxygen"/>
    <property type="evidence" value="ECO:0007669"/>
    <property type="project" value="InterPro"/>
</dbReference>
<evidence type="ECO:0000313" key="15">
    <source>
        <dbReference type="EMBL" id="PWA59689.1"/>
    </source>
</evidence>
<dbReference type="GO" id="GO:0005506">
    <property type="term" value="F:iron ion binding"/>
    <property type="evidence" value="ECO:0007669"/>
    <property type="project" value="InterPro"/>
</dbReference>
<dbReference type="PRINTS" id="PR00463">
    <property type="entry name" value="EP450I"/>
</dbReference>
<dbReference type="GO" id="GO:0016020">
    <property type="term" value="C:membrane"/>
    <property type="evidence" value="ECO:0007669"/>
    <property type="project" value="UniProtKB-SubCell"/>
</dbReference>
<dbReference type="GO" id="GO:0020037">
    <property type="term" value="F:heme binding"/>
    <property type="evidence" value="ECO:0007669"/>
    <property type="project" value="InterPro"/>
</dbReference>
<dbReference type="Pfam" id="PF00067">
    <property type="entry name" value="p450"/>
    <property type="match status" value="1"/>
</dbReference>
<evidence type="ECO:0000256" key="12">
    <source>
        <dbReference type="ARBA" id="ARBA00023180"/>
    </source>
</evidence>
<dbReference type="GO" id="GO:0051762">
    <property type="term" value="P:sesquiterpene biosynthetic process"/>
    <property type="evidence" value="ECO:0007669"/>
    <property type="project" value="UniProtKB-ARBA"/>
</dbReference>
<proteinExistence type="inferred from homology"/>
<evidence type="ECO:0000256" key="11">
    <source>
        <dbReference type="ARBA" id="ARBA00023136"/>
    </source>
</evidence>
<evidence type="ECO:0000256" key="9">
    <source>
        <dbReference type="ARBA" id="ARBA00023004"/>
    </source>
</evidence>
<evidence type="ECO:0000256" key="6">
    <source>
        <dbReference type="ARBA" id="ARBA00022968"/>
    </source>
</evidence>
<gene>
    <name evidence="15" type="ORF">CTI12_AA387200</name>
</gene>
<evidence type="ECO:0000256" key="1">
    <source>
        <dbReference type="ARBA" id="ARBA00004606"/>
    </source>
</evidence>
<comment type="similarity">
    <text evidence="2 14">Belongs to the cytochrome P450 family.</text>
</comment>
<dbReference type="GO" id="GO:0004497">
    <property type="term" value="F:monooxygenase activity"/>
    <property type="evidence" value="ECO:0007669"/>
    <property type="project" value="UniProtKB-KW"/>
</dbReference>
<evidence type="ECO:0000256" key="4">
    <source>
        <dbReference type="ARBA" id="ARBA00022692"/>
    </source>
</evidence>
<keyword evidence="10 14" id="KW-0503">Monooxygenase</keyword>
<dbReference type="Proteomes" id="UP000245207">
    <property type="component" value="Unassembled WGS sequence"/>
</dbReference>
<dbReference type="EMBL" id="PKPP01005557">
    <property type="protein sequence ID" value="PWA59689.1"/>
    <property type="molecule type" value="Genomic_DNA"/>
</dbReference>
<dbReference type="InterPro" id="IPR036396">
    <property type="entry name" value="Cyt_P450_sf"/>
</dbReference>
<dbReference type="AlphaFoldDB" id="A0A2U1MEK0"/>
<keyword evidence="11" id="KW-0472">Membrane</keyword>
<dbReference type="PANTHER" id="PTHR47955">
    <property type="entry name" value="CYTOCHROME P450 FAMILY 71 PROTEIN"/>
    <property type="match status" value="1"/>
</dbReference>
<feature type="binding site" description="axial binding residue" evidence="13">
    <location>
        <position position="450"/>
    </location>
    <ligand>
        <name>heme</name>
        <dbReference type="ChEBI" id="CHEBI:30413"/>
    </ligand>
    <ligandPart>
        <name>Fe</name>
        <dbReference type="ChEBI" id="CHEBI:18248"/>
    </ligandPart>
</feature>
<evidence type="ECO:0000256" key="2">
    <source>
        <dbReference type="ARBA" id="ARBA00010617"/>
    </source>
</evidence>
<comment type="subcellular location">
    <subcellularLocation>
        <location evidence="1">Membrane</location>
        <topology evidence="1">Single-pass type II membrane protein</topology>
    </subcellularLocation>
</comment>
<keyword evidence="7" id="KW-1133">Transmembrane helix</keyword>
<keyword evidence="4" id="KW-0812">Transmembrane</keyword>
<dbReference type="STRING" id="35608.A0A2U1MEK0"/>
<keyword evidence="9 13" id="KW-0408">Iron</keyword>
<accession>A0A2U1MEK0</accession>
<comment type="caution">
    <text evidence="15">The sequence shown here is derived from an EMBL/GenBank/DDBJ whole genome shotgun (WGS) entry which is preliminary data.</text>
</comment>
<comment type="cofactor">
    <cofactor evidence="13">
        <name>heme</name>
        <dbReference type="ChEBI" id="CHEBI:30413"/>
    </cofactor>
</comment>
<keyword evidence="6" id="KW-0735">Signal-anchor</keyword>
<reference evidence="15 16" key="1">
    <citation type="journal article" date="2018" name="Mol. Plant">
        <title>The genome of Artemisia annua provides insight into the evolution of Asteraceae family and artemisinin biosynthesis.</title>
        <authorList>
            <person name="Shen Q."/>
            <person name="Zhang L."/>
            <person name="Liao Z."/>
            <person name="Wang S."/>
            <person name="Yan T."/>
            <person name="Shi P."/>
            <person name="Liu M."/>
            <person name="Fu X."/>
            <person name="Pan Q."/>
            <person name="Wang Y."/>
            <person name="Lv Z."/>
            <person name="Lu X."/>
            <person name="Zhang F."/>
            <person name="Jiang W."/>
            <person name="Ma Y."/>
            <person name="Chen M."/>
            <person name="Hao X."/>
            <person name="Li L."/>
            <person name="Tang Y."/>
            <person name="Lv G."/>
            <person name="Zhou Y."/>
            <person name="Sun X."/>
            <person name="Brodelius P.E."/>
            <person name="Rose J.K.C."/>
            <person name="Tang K."/>
        </authorList>
    </citation>
    <scope>NUCLEOTIDE SEQUENCE [LARGE SCALE GENOMIC DNA]</scope>
    <source>
        <strain evidence="16">cv. Huhao1</strain>
        <tissue evidence="15">Leaf</tissue>
    </source>
</reference>
<organism evidence="15 16">
    <name type="scientific">Artemisia annua</name>
    <name type="common">Sweet wormwood</name>
    <dbReference type="NCBI Taxonomy" id="35608"/>
    <lineage>
        <taxon>Eukaryota</taxon>
        <taxon>Viridiplantae</taxon>
        <taxon>Streptophyta</taxon>
        <taxon>Embryophyta</taxon>
        <taxon>Tracheophyta</taxon>
        <taxon>Spermatophyta</taxon>
        <taxon>Magnoliopsida</taxon>
        <taxon>eudicotyledons</taxon>
        <taxon>Gunneridae</taxon>
        <taxon>Pentapetalae</taxon>
        <taxon>asterids</taxon>
        <taxon>campanulids</taxon>
        <taxon>Asterales</taxon>
        <taxon>Asteraceae</taxon>
        <taxon>Asteroideae</taxon>
        <taxon>Anthemideae</taxon>
        <taxon>Artemisiinae</taxon>
        <taxon>Artemisia</taxon>
    </lineage>
</organism>